<name>G9N663_HYPVG</name>
<dbReference type="RefSeq" id="XP_013952023.1">
    <property type="nucleotide sequence ID" value="XM_014096548.1"/>
</dbReference>
<keyword evidence="3" id="KW-1185">Reference proteome</keyword>
<comment type="caution">
    <text evidence="2">The sequence shown here is derived from an EMBL/GenBank/DDBJ whole genome shotgun (WGS) entry which is preliminary data.</text>
</comment>
<reference evidence="2 3" key="1">
    <citation type="journal article" date="2011" name="Genome Biol.">
        <title>Comparative genome sequence analysis underscores mycoparasitism as the ancestral life style of Trichoderma.</title>
        <authorList>
            <person name="Kubicek C.P."/>
            <person name="Herrera-Estrella A."/>
            <person name="Seidl-Seiboth V."/>
            <person name="Martinez D.A."/>
            <person name="Druzhinina I.S."/>
            <person name="Thon M."/>
            <person name="Zeilinger S."/>
            <person name="Casas-Flores S."/>
            <person name="Horwitz B.A."/>
            <person name="Mukherjee P.K."/>
            <person name="Mukherjee M."/>
            <person name="Kredics L."/>
            <person name="Alcaraz L.D."/>
            <person name="Aerts A."/>
            <person name="Antal Z."/>
            <person name="Atanasova L."/>
            <person name="Cervantes-Badillo M.G."/>
            <person name="Challacombe J."/>
            <person name="Chertkov O."/>
            <person name="McCluskey K."/>
            <person name="Coulpier F."/>
            <person name="Deshpande N."/>
            <person name="von Doehren H."/>
            <person name="Ebbole D.J."/>
            <person name="Esquivel-Naranjo E.U."/>
            <person name="Fekete E."/>
            <person name="Flipphi M."/>
            <person name="Glaser F."/>
            <person name="Gomez-Rodriguez E.Y."/>
            <person name="Gruber S."/>
            <person name="Han C."/>
            <person name="Henrissat B."/>
            <person name="Hermosa R."/>
            <person name="Hernandez-Onate M."/>
            <person name="Karaffa L."/>
            <person name="Kosti I."/>
            <person name="Le Crom S."/>
            <person name="Lindquist E."/>
            <person name="Lucas S."/>
            <person name="Luebeck M."/>
            <person name="Luebeck P.S."/>
            <person name="Margeot A."/>
            <person name="Metz B."/>
            <person name="Misra M."/>
            <person name="Nevalainen H."/>
            <person name="Omann M."/>
            <person name="Packer N."/>
            <person name="Perrone G."/>
            <person name="Uresti-Rivera E.E."/>
            <person name="Salamov A."/>
            <person name="Schmoll M."/>
            <person name="Seiboth B."/>
            <person name="Shapiro H."/>
            <person name="Sukno S."/>
            <person name="Tamayo-Ramos J.A."/>
            <person name="Tisch D."/>
            <person name="Wiest A."/>
            <person name="Wilkinson H.H."/>
            <person name="Zhang M."/>
            <person name="Coutinho P.M."/>
            <person name="Kenerley C.M."/>
            <person name="Monte E."/>
            <person name="Baker S.E."/>
            <person name="Grigoriev I.V."/>
        </authorList>
    </citation>
    <scope>NUCLEOTIDE SEQUENCE [LARGE SCALE GENOMIC DNA]</scope>
    <source>
        <strain evidence="3">Gv29-8 / FGSC 10586</strain>
    </source>
</reference>
<sequence>MLRSLRLTLYTEDYVTFFLGKDALYSVSVEVCDIQSWALMFQALTISVSYSSTRHKWVLINILGAAGRVAEGKSGNWPKGGSIDKTRRADERPASRPGHVISQTSGYAEPGFQAPLCMQLGQTAVVCDAFSGVFLDLLFPKKTNQQQYVNSPDGWISSLATLLNGRNETLNQGLLTLYTGFVSRKNGDAALINRSAELYSNGLHALRGSDIIWVRQKPSPMDIGSTLASIIIFSRVELLAGEGANGGYMAHIKGAKKEDPNYLTHKAIEAVIALPTICEYADRLDAIVFLTERKVQRGLLATRYLLSHASVMERNLDRWLREMAAVTPCPIATAVPDGDIAQPQVVGIAAAQANDLWMLHWSLEIRFNLLIKQLQTRFTSLSALFSDPVQLPGRLTSLGKDYSILDLFANYIKRTLARGLGDNTLQVQGAMAYFFNLHWYWEQRGNAEQKNWCLQRLQDMTNNQRLALDVQVVKDPQKRPSLSAAFFADDFI</sequence>
<organism evidence="2 3">
    <name type="scientific">Hypocrea virens (strain Gv29-8 / FGSC 10586)</name>
    <name type="common">Gliocladium virens</name>
    <name type="synonym">Trichoderma virens</name>
    <dbReference type="NCBI Taxonomy" id="413071"/>
    <lineage>
        <taxon>Eukaryota</taxon>
        <taxon>Fungi</taxon>
        <taxon>Dikarya</taxon>
        <taxon>Ascomycota</taxon>
        <taxon>Pezizomycotina</taxon>
        <taxon>Sordariomycetes</taxon>
        <taxon>Hypocreomycetidae</taxon>
        <taxon>Hypocreales</taxon>
        <taxon>Hypocreaceae</taxon>
        <taxon>Trichoderma</taxon>
    </lineage>
</organism>
<gene>
    <name evidence="2" type="ORF">TRIVIDRAFT_210230</name>
</gene>
<dbReference type="HOGENOM" id="CLU_554393_0_0_1"/>
<feature type="compositionally biased region" description="Basic and acidic residues" evidence="1">
    <location>
        <begin position="82"/>
        <end position="94"/>
    </location>
</feature>
<dbReference type="EMBL" id="ABDF02000087">
    <property type="protein sequence ID" value="EHK17821.1"/>
    <property type="molecule type" value="Genomic_DNA"/>
</dbReference>
<feature type="region of interest" description="Disordered" evidence="1">
    <location>
        <begin position="72"/>
        <end position="105"/>
    </location>
</feature>
<dbReference type="Proteomes" id="UP000007115">
    <property type="component" value="Unassembled WGS sequence"/>
</dbReference>
<evidence type="ECO:0000313" key="2">
    <source>
        <dbReference type="EMBL" id="EHK17821.1"/>
    </source>
</evidence>
<protein>
    <submittedName>
        <fullName evidence="2">Uncharacterized protein</fullName>
    </submittedName>
</protein>
<dbReference type="InParanoid" id="G9N663"/>
<dbReference type="STRING" id="413071.G9N663"/>
<dbReference type="OrthoDB" id="4491390at2759"/>
<evidence type="ECO:0000313" key="3">
    <source>
        <dbReference type="Proteomes" id="UP000007115"/>
    </source>
</evidence>
<dbReference type="AlphaFoldDB" id="G9N663"/>
<dbReference type="VEuPathDB" id="FungiDB:TRIVIDRAFT_210230"/>
<dbReference type="GeneID" id="25790553"/>
<accession>G9N663</accession>
<proteinExistence type="predicted"/>
<evidence type="ECO:0000256" key="1">
    <source>
        <dbReference type="SAM" id="MobiDB-lite"/>
    </source>
</evidence>
<dbReference type="OMA" id="YSEICHT"/>